<evidence type="ECO:0000313" key="5">
    <source>
        <dbReference type="Proteomes" id="UP000285405"/>
    </source>
</evidence>
<evidence type="ECO:0000256" key="2">
    <source>
        <dbReference type="ARBA" id="ARBA00022741"/>
    </source>
</evidence>
<comment type="caution">
    <text evidence="4">The sequence shown here is derived from an EMBL/GenBank/DDBJ whole genome shotgun (WGS) entry which is preliminary data.</text>
</comment>
<gene>
    <name evidence="4" type="ORF">GcC1_061030</name>
</gene>
<accession>A0A420IT41</accession>
<evidence type="ECO:0000256" key="1">
    <source>
        <dbReference type="ARBA" id="ARBA00010322"/>
    </source>
</evidence>
<name>A0A420IT41_9PEZI</name>
<keyword evidence="2" id="KW-0547">Nucleotide-binding</keyword>
<comment type="similarity">
    <text evidence="1">Belongs to the AFG1 ATPase family.</text>
</comment>
<protein>
    <submittedName>
        <fullName evidence="4">Protein AFG1</fullName>
    </submittedName>
</protein>
<dbReference type="AlphaFoldDB" id="A0A420IT41"/>
<dbReference type="GO" id="GO:0005739">
    <property type="term" value="C:mitochondrion"/>
    <property type="evidence" value="ECO:0007669"/>
    <property type="project" value="TreeGrafter"/>
</dbReference>
<dbReference type="GO" id="GO:0006515">
    <property type="term" value="P:protein quality control for misfolded or incompletely synthesized proteins"/>
    <property type="evidence" value="ECO:0007669"/>
    <property type="project" value="TreeGrafter"/>
</dbReference>
<sequence length="517" mass="59235">MFAYPRKLVPSHLIHKFLSPKSIRWLSFIYFPPTSLLSTCHLTTKAHVQVHDNQGNLRPVRNDHGPVAEYNSRIAAGSLRVDEIQRGVVRSLQGLHDELLSYSIPVITNPVHEKPESYFTSLLGRICVGLLSMRDDRTSKFNLKSPPRGLYLYGDVGSGKTMLMDLFYETIPERISSKNRLHFHNFMQSVHSRMHKIRIEHGSQFDGINLLATEVAQKSTVLCFDEFQCTDVVDAMILRRLIEALISHGVILVVTSNRHPDDLYLNGIQRESFIPCIDLLKSYLTVINLDSHIDYRKIPRPSSGVYHTTLDNNATLHAERWFKYLGDPNQAAAHSEIKSVWGREIIAPRVSGRAVMFTFEELIGRPMSAADYIELTKSYDSFIVTNIQAMTFRERDLARRFITFIDAVYEARSILVLTSAVQLNKLFLWKETYKSKKDNVEEQIRSTDEVQIAESTRDLIDDLGLKMEDLKNSSIFSGDEEKFAFARALSRLSEMGSQEWVERKLGTEKKKSYLINK</sequence>
<organism evidence="4 5">
    <name type="scientific">Golovinomyces cichoracearum</name>
    <dbReference type="NCBI Taxonomy" id="62708"/>
    <lineage>
        <taxon>Eukaryota</taxon>
        <taxon>Fungi</taxon>
        <taxon>Dikarya</taxon>
        <taxon>Ascomycota</taxon>
        <taxon>Pezizomycotina</taxon>
        <taxon>Leotiomycetes</taxon>
        <taxon>Erysiphales</taxon>
        <taxon>Erysiphaceae</taxon>
        <taxon>Golovinomyces</taxon>
    </lineage>
</organism>
<dbReference type="Pfam" id="PF03969">
    <property type="entry name" value="AFG1_ATPase"/>
    <property type="match status" value="1"/>
</dbReference>
<reference evidence="4 5" key="1">
    <citation type="journal article" date="2018" name="BMC Genomics">
        <title>Comparative genome analyses reveal sequence features reflecting distinct modes of host-adaptation between dicot and monocot powdery mildew.</title>
        <authorList>
            <person name="Wu Y."/>
            <person name="Ma X."/>
            <person name="Pan Z."/>
            <person name="Kale S.D."/>
            <person name="Song Y."/>
            <person name="King H."/>
            <person name="Zhang Q."/>
            <person name="Presley C."/>
            <person name="Deng X."/>
            <person name="Wei C.I."/>
            <person name="Xiao S."/>
        </authorList>
    </citation>
    <scope>NUCLEOTIDE SEQUENCE [LARGE SCALE GENOMIC DNA]</scope>
    <source>
        <strain evidence="4">UCSC1</strain>
    </source>
</reference>
<dbReference type="InterPro" id="IPR005654">
    <property type="entry name" value="ATPase_AFG1-like"/>
</dbReference>
<dbReference type="GO" id="GO:0016887">
    <property type="term" value="F:ATP hydrolysis activity"/>
    <property type="evidence" value="ECO:0007669"/>
    <property type="project" value="InterPro"/>
</dbReference>
<dbReference type="PANTHER" id="PTHR12169:SF6">
    <property type="entry name" value="AFG1-LIKE ATPASE"/>
    <property type="match status" value="1"/>
</dbReference>
<dbReference type="Proteomes" id="UP000285405">
    <property type="component" value="Unassembled WGS sequence"/>
</dbReference>
<evidence type="ECO:0000313" key="4">
    <source>
        <dbReference type="EMBL" id="RKF77709.1"/>
    </source>
</evidence>
<dbReference type="OrthoDB" id="548867at2759"/>
<dbReference type="PANTHER" id="PTHR12169">
    <property type="entry name" value="ATPASE N2B"/>
    <property type="match status" value="1"/>
</dbReference>
<keyword evidence="3" id="KW-0067">ATP-binding</keyword>
<dbReference type="Gene3D" id="3.40.50.300">
    <property type="entry name" value="P-loop containing nucleotide triphosphate hydrolases"/>
    <property type="match status" value="1"/>
</dbReference>
<dbReference type="NCBIfam" id="NF040713">
    <property type="entry name" value="ZapE"/>
    <property type="match status" value="1"/>
</dbReference>
<proteinExistence type="inferred from homology"/>
<dbReference type="SUPFAM" id="SSF52540">
    <property type="entry name" value="P-loop containing nucleoside triphosphate hydrolases"/>
    <property type="match status" value="1"/>
</dbReference>
<dbReference type="InterPro" id="IPR027417">
    <property type="entry name" value="P-loop_NTPase"/>
</dbReference>
<dbReference type="GO" id="GO:0005524">
    <property type="term" value="F:ATP binding"/>
    <property type="evidence" value="ECO:0007669"/>
    <property type="project" value="UniProtKB-KW"/>
</dbReference>
<dbReference type="EMBL" id="MCBR01006154">
    <property type="protein sequence ID" value="RKF77709.1"/>
    <property type="molecule type" value="Genomic_DNA"/>
</dbReference>
<evidence type="ECO:0000256" key="3">
    <source>
        <dbReference type="ARBA" id="ARBA00022840"/>
    </source>
</evidence>